<dbReference type="Proteomes" id="UP000196649">
    <property type="component" value="Unassembled WGS sequence"/>
</dbReference>
<keyword evidence="1" id="KW-0472">Membrane</keyword>
<dbReference type="Pfam" id="PF14501">
    <property type="entry name" value="HATPase_c_5"/>
    <property type="match status" value="1"/>
</dbReference>
<feature type="transmembrane region" description="Helical" evidence="1">
    <location>
        <begin position="7"/>
        <end position="25"/>
    </location>
</feature>
<dbReference type="SUPFAM" id="SSF55874">
    <property type="entry name" value="ATPase domain of HSP90 chaperone/DNA topoisomerase II/histidine kinase"/>
    <property type="match status" value="1"/>
</dbReference>
<dbReference type="PANTHER" id="PTHR40448:SF1">
    <property type="entry name" value="TWO-COMPONENT SENSOR HISTIDINE KINASE"/>
    <property type="match status" value="1"/>
</dbReference>
<name>A0A210P8X3_9LACO</name>
<evidence type="ECO:0000313" key="4">
    <source>
        <dbReference type="Proteomes" id="UP000196649"/>
    </source>
</evidence>
<feature type="transmembrane region" description="Helical" evidence="1">
    <location>
        <begin position="68"/>
        <end position="86"/>
    </location>
</feature>
<accession>A0A210P8X3</accession>
<dbReference type="RefSeq" id="WP_054642935.1">
    <property type="nucleotide sequence ID" value="NZ_LNUB01000037.1"/>
</dbReference>
<reference evidence="3 4" key="1">
    <citation type="submission" date="2017-03" db="EMBL/GenBank/DDBJ databases">
        <title>Genome sequence of Lactobacillus kimchii KACC 12383.</title>
        <authorList>
            <person name="Chun J."/>
        </authorList>
    </citation>
    <scope>NUCLEOTIDE SEQUENCE [LARGE SCALE GENOMIC DNA]</scope>
    <source>
        <strain evidence="3 4">KACC 12383</strain>
    </source>
</reference>
<evidence type="ECO:0000313" key="3">
    <source>
        <dbReference type="EMBL" id="OWF32922.1"/>
    </source>
</evidence>
<dbReference type="InterPro" id="IPR036890">
    <property type="entry name" value="HATPase_C_sf"/>
</dbReference>
<evidence type="ECO:0000259" key="2">
    <source>
        <dbReference type="Pfam" id="PF14501"/>
    </source>
</evidence>
<sequence>MGTIIYTIGKLLAWLIFYGVFYSLFHFKKYYLPGFILVSFLSEIFLKDYSYLITFSFVYLVLWHHKKWNLTLINTLLLSSLIRLIYETLADTIIADKISTHVISGILLFVVASFLIKVITAIVFIFLYKRFDIEEKWQIDQSSLLSILLIYLFTAIYVFMHFIQENKAYSDLTIGVFAFIIIQCVFIAVLFGKASQTQQLAYKRELTKEQLKNLKMYTDQLEKDHLHLREFEHSYKDGIATLRSVAGDGDYTAMKQALEKLEVYSNGYFDNISMQLFKDLNNVQNSYLKSLFISKLTLIHQDNIKCHFECRNVIEDIDINIFDLVRLLGISIDNAIEATKGQNGAQIQIAIVKEKQQLSFLINNTIHSETKIQTMMQEGFTTKKNHSGLGMVNVQDIKKKYPNLFVQYRKNNDWFNLNITLLDLGGAEYVNH</sequence>
<dbReference type="EMBL" id="MXAL01000006">
    <property type="protein sequence ID" value="OWF32922.1"/>
    <property type="molecule type" value="Genomic_DNA"/>
</dbReference>
<keyword evidence="1" id="KW-1133">Transmembrane helix</keyword>
<proteinExistence type="predicted"/>
<feature type="transmembrane region" description="Helical" evidence="1">
    <location>
        <begin position="172"/>
        <end position="194"/>
    </location>
</feature>
<keyword evidence="1" id="KW-0812">Transmembrane</keyword>
<feature type="transmembrane region" description="Helical" evidence="1">
    <location>
        <begin position="139"/>
        <end position="160"/>
    </location>
</feature>
<protein>
    <recommendedName>
        <fullName evidence="2">Sensor histidine kinase NatK-like C-terminal domain-containing protein</fullName>
    </recommendedName>
</protein>
<feature type="transmembrane region" description="Helical" evidence="1">
    <location>
        <begin position="31"/>
        <end position="61"/>
    </location>
</feature>
<dbReference type="InterPro" id="IPR032834">
    <property type="entry name" value="NatK-like_C"/>
</dbReference>
<organism evidence="3 4">
    <name type="scientific">Companilactobacillus kimchii</name>
    <dbReference type="NCBI Taxonomy" id="2801452"/>
    <lineage>
        <taxon>Bacteria</taxon>
        <taxon>Bacillati</taxon>
        <taxon>Bacillota</taxon>
        <taxon>Bacilli</taxon>
        <taxon>Lactobacillales</taxon>
        <taxon>Lactobacillaceae</taxon>
        <taxon>Companilactobacillus</taxon>
    </lineage>
</organism>
<gene>
    <name evidence="3" type="ORF">LKACC12383_01412</name>
</gene>
<comment type="caution">
    <text evidence="3">The sequence shown here is derived from an EMBL/GenBank/DDBJ whole genome shotgun (WGS) entry which is preliminary data.</text>
</comment>
<feature type="domain" description="Sensor histidine kinase NatK-like C-terminal" evidence="2">
    <location>
        <begin position="320"/>
        <end position="421"/>
    </location>
</feature>
<dbReference type="PANTHER" id="PTHR40448">
    <property type="entry name" value="TWO-COMPONENT SENSOR HISTIDINE KINASE"/>
    <property type="match status" value="1"/>
</dbReference>
<feature type="transmembrane region" description="Helical" evidence="1">
    <location>
        <begin position="106"/>
        <end position="127"/>
    </location>
</feature>
<evidence type="ECO:0000256" key="1">
    <source>
        <dbReference type="SAM" id="Phobius"/>
    </source>
</evidence>
<dbReference type="Gene3D" id="3.30.565.10">
    <property type="entry name" value="Histidine kinase-like ATPase, C-terminal domain"/>
    <property type="match status" value="1"/>
</dbReference>
<dbReference type="GO" id="GO:0042802">
    <property type="term" value="F:identical protein binding"/>
    <property type="evidence" value="ECO:0007669"/>
    <property type="project" value="TreeGrafter"/>
</dbReference>
<dbReference type="AlphaFoldDB" id="A0A210P8X3"/>